<gene>
    <name evidence="2" type="ORF">HAND1043_LOCUS9825</name>
</gene>
<sequence length="674" mass="73575">MPHLIFTTKFPRKSDAAEVFFFGQCEANTLEALQAATSSTLAVSAQASAWKPSPISPHAACFTVAIPTGCGPAGSVQGKLRMAWLSVFERQGWGVVSCYESDAPFSDTGTGAPGPPVAGALQSLGQGVTTAASSARANAVQVDGECVNYVLFKPSSPSAHPQPESSETASTVECDDLELSPGTDTRGAGGPTPRTSLGGTAGSAGFPLPEVVHKLLKESSIIRWDASQRYYEVLDGPLFEKRFNQLRKVRQRHKNGATERPFSRMHNFFILKRGDKWAKTGTIFRPKKPQYAPPGHQMGGRCAPAPAPAPAAEPLTHTPDGTGWSATIKDGKPVLGDENKEDTSEASEPGKKEKKPEKDGVKLFFDSKSTIPTHSYSIREKLVHDPQAFTQGLEMFDDGFIEGTGEYGSSQIRKTDLQGKVYSKVSNSKDDFGEGITVFGKHVLQLTWRENKAFLYDKESLNHEGGFEIDYEGWGAAHDEDTVYISDGTNKIRWITPPPKGDWKKEVKQVNLTDANGHEINEILWKTAEGIVIKIPVRLNELEVIEGELWANIWPTETIARIEIETGKLLGWVDLRGLRSDAAKVPNPYPICRMDVLNGIAVSKEDSGEIHVYVTGKCWPRMYDLLIMENSDVSIKGEVLALPAEEIKGVELTDFFQPKKIGGKSKKGSSKDEI</sequence>
<dbReference type="EMBL" id="HBFK01015940">
    <property type="protein sequence ID" value="CAD8743330.1"/>
    <property type="molecule type" value="Transcribed_RNA"/>
</dbReference>
<organism evidence="2">
    <name type="scientific">Hemiselmis andersenii</name>
    <name type="common">Cryptophyte alga</name>
    <dbReference type="NCBI Taxonomy" id="464988"/>
    <lineage>
        <taxon>Eukaryota</taxon>
        <taxon>Cryptophyceae</taxon>
        <taxon>Cryptomonadales</taxon>
        <taxon>Hemiselmidaceae</taxon>
        <taxon>Hemiselmis</taxon>
    </lineage>
</organism>
<proteinExistence type="predicted"/>
<dbReference type="SUPFAM" id="SSF50969">
    <property type="entry name" value="YVTN repeat-like/Quinoprotein amine dehydrogenase"/>
    <property type="match status" value="1"/>
</dbReference>
<accession>A0A7S0XVE4</accession>
<protein>
    <submittedName>
        <fullName evidence="2">Uncharacterized protein</fullName>
    </submittedName>
</protein>
<dbReference type="AlphaFoldDB" id="A0A7S0XVE4"/>
<dbReference type="InterPro" id="IPR007788">
    <property type="entry name" value="QCT"/>
</dbReference>
<name>A0A7S0XVE4_HEMAN</name>
<feature type="region of interest" description="Disordered" evidence="1">
    <location>
        <begin position="177"/>
        <end position="204"/>
    </location>
</feature>
<dbReference type="Pfam" id="PF05096">
    <property type="entry name" value="Glu_cyclase_2"/>
    <property type="match status" value="2"/>
</dbReference>
<dbReference type="InterPro" id="IPR011044">
    <property type="entry name" value="Quino_amine_DH_bsu"/>
</dbReference>
<dbReference type="PANTHER" id="PTHR31270">
    <property type="entry name" value="GLUTAMINYL-PEPTIDE CYCLOTRANSFERASE"/>
    <property type="match status" value="1"/>
</dbReference>
<dbReference type="GO" id="GO:0016603">
    <property type="term" value="F:glutaminyl-peptide cyclotransferase activity"/>
    <property type="evidence" value="ECO:0007669"/>
    <property type="project" value="InterPro"/>
</dbReference>
<dbReference type="PANTHER" id="PTHR31270:SF1">
    <property type="entry name" value="GLUTAMINYL-PEPTIDE CYCLOTRANSFERASE"/>
    <property type="match status" value="1"/>
</dbReference>
<reference evidence="2" key="1">
    <citation type="submission" date="2021-01" db="EMBL/GenBank/DDBJ databases">
        <authorList>
            <person name="Corre E."/>
            <person name="Pelletier E."/>
            <person name="Niang G."/>
            <person name="Scheremetjew M."/>
            <person name="Finn R."/>
            <person name="Kale V."/>
            <person name="Holt S."/>
            <person name="Cochrane G."/>
            <person name="Meng A."/>
            <person name="Brown T."/>
            <person name="Cohen L."/>
        </authorList>
    </citation>
    <scope>NUCLEOTIDE SEQUENCE</scope>
    <source>
        <strain evidence="2">CCMP441</strain>
    </source>
</reference>
<feature type="compositionally biased region" description="Basic and acidic residues" evidence="1">
    <location>
        <begin position="329"/>
        <end position="361"/>
    </location>
</feature>
<feature type="region of interest" description="Disordered" evidence="1">
    <location>
        <begin position="285"/>
        <end position="361"/>
    </location>
</feature>
<evidence type="ECO:0000313" key="2">
    <source>
        <dbReference type="EMBL" id="CAD8743330.1"/>
    </source>
</evidence>
<evidence type="ECO:0000256" key="1">
    <source>
        <dbReference type="SAM" id="MobiDB-lite"/>
    </source>
</evidence>